<dbReference type="GO" id="GO:0046872">
    <property type="term" value="F:metal ion binding"/>
    <property type="evidence" value="ECO:0007669"/>
    <property type="project" value="UniProtKB-KW"/>
</dbReference>
<dbReference type="SUPFAM" id="SSF101821">
    <property type="entry name" value="Aminopeptidase/glucanase lid domain"/>
    <property type="match status" value="1"/>
</dbReference>
<dbReference type="AlphaFoldDB" id="A0A645CWG4"/>
<dbReference type="CDD" id="cd05657">
    <property type="entry name" value="M42_glucanase_like"/>
    <property type="match status" value="1"/>
</dbReference>
<dbReference type="GO" id="GO:0004177">
    <property type="term" value="F:aminopeptidase activity"/>
    <property type="evidence" value="ECO:0007669"/>
    <property type="project" value="UniProtKB-KW"/>
</dbReference>
<dbReference type="InterPro" id="IPR023367">
    <property type="entry name" value="Peptidase_M42_dom2"/>
</dbReference>
<name>A0A645CWG4_9ZZZZ</name>
<protein>
    <submittedName>
        <fullName evidence="6">Putative aminopeptidase YsdC</fullName>
        <ecNumber evidence="6">3.4.11.-</ecNumber>
    </submittedName>
</protein>
<keyword evidence="3" id="KW-0645">Protease</keyword>
<keyword evidence="2 6" id="KW-0031">Aminopeptidase</keyword>
<evidence type="ECO:0000256" key="3">
    <source>
        <dbReference type="ARBA" id="ARBA00022670"/>
    </source>
</evidence>
<dbReference type="PANTHER" id="PTHR32481:SF7">
    <property type="entry name" value="AMINOPEPTIDASE YHFE-RELATED"/>
    <property type="match status" value="1"/>
</dbReference>
<evidence type="ECO:0000256" key="1">
    <source>
        <dbReference type="ARBA" id="ARBA00006272"/>
    </source>
</evidence>
<dbReference type="EC" id="3.4.11.-" evidence="6"/>
<dbReference type="EMBL" id="VSSQ01030489">
    <property type="protein sequence ID" value="MPM81042.1"/>
    <property type="molecule type" value="Genomic_DNA"/>
</dbReference>
<comment type="similarity">
    <text evidence="1">Belongs to the peptidase M42 family.</text>
</comment>
<comment type="caution">
    <text evidence="6">The sequence shown here is derived from an EMBL/GenBank/DDBJ whole genome shotgun (WGS) entry which is preliminary data.</text>
</comment>
<reference evidence="6" key="1">
    <citation type="submission" date="2019-08" db="EMBL/GenBank/DDBJ databases">
        <authorList>
            <person name="Kucharzyk K."/>
            <person name="Murdoch R.W."/>
            <person name="Higgins S."/>
            <person name="Loffler F."/>
        </authorList>
    </citation>
    <scope>NUCLEOTIDE SEQUENCE</scope>
</reference>
<gene>
    <name evidence="6" type="primary">ysdC_36</name>
    <name evidence="6" type="ORF">SDC9_128094</name>
</gene>
<dbReference type="PIRSF" id="PIRSF001123">
    <property type="entry name" value="PepA_GA"/>
    <property type="match status" value="1"/>
</dbReference>
<keyword evidence="4" id="KW-0479">Metal-binding</keyword>
<accession>A0A645CWG4</accession>
<dbReference type="Gene3D" id="3.40.630.10">
    <property type="entry name" value="Zn peptidases"/>
    <property type="match status" value="1"/>
</dbReference>
<dbReference type="SUPFAM" id="SSF53187">
    <property type="entry name" value="Zn-dependent exopeptidases"/>
    <property type="match status" value="1"/>
</dbReference>
<proteinExistence type="inferred from homology"/>
<dbReference type="InterPro" id="IPR008007">
    <property type="entry name" value="Peptidase_M42"/>
</dbReference>
<evidence type="ECO:0000313" key="6">
    <source>
        <dbReference type="EMBL" id="MPM81042.1"/>
    </source>
</evidence>
<dbReference type="Pfam" id="PF05343">
    <property type="entry name" value="Peptidase_M42"/>
    <property type="match status" value="1"/>
</dbReference>
<dbReference type="GO" id="GO:0006508">
    <property type="term" value="P:proteolysis"/>
    <property type="evidence" value="ECO:0007669"/>
    <property type="project" value="UniProtKB-KW"/>
</dbReference>
<dbReference type="PANTHER" id="PTHR32481">
    <property type="entry name" value="AMINOPEPTIDASE"/>
    <property type="match status" value="1"/>
</dbReference>
<dbReference type="InterPro" id="IPR051464">
    <property type="entry name" value="Peptidase_M42_aminopept"/>
</dbReference>
<evidence type="ECO:0000256" key="2">
    <source>
        <dbReference type="ARBA" id="ARBA00022438"/>
    </source>
</evidence>
<evidence type="ECO:0000256" key="5">
    <source>
        <dbReference type="ARBA" id="ARBA00022801"/>
    </source>
</evidence>
<evidence type="ECO:0000256" key="4">
    <source>
        <dbReference type="ARBA" id="ARBA00022723"/>
    </source>
</evidence>
<organism evidence="6">
    <name type="scientific">bioreactor metagenome</name>
    <dbReference type="NCBI Taxonomy" id="1076179"/>
    <lineage>
        <taxon>unclassified sequences</taxon>
        <taxon>metagenomes</taxon>
        <taxon>ecological metagenomes</taxon>
    </lineage>
</organism>
<sequence>MKYVKNLMEEIFSIPSPGGDTSTITERLRKEFEGMGVPVTTTRKGAIMGTITGENDEEHKLISAHVDTLGAVVKEIKSNGRLRLSAIGGYAWTAYEGENLIIKTMKGKEYTGVLLPDKASIHVHSEEVRETLRTEENMEVRIDEDVHTKEDTLKLGIRVGDFVAFDTRTIFTDNGYIKSRYIDDKACVAVLFGVCKYLKDNNIKPENTVHFFLSNFEEMGHGVTAIPEKTVEMLALDIGTVGEGHTSDEHCVTICAKDSRTPYDFGFKKKLVELAEEGGIDYRVDVHYRYGSDASLSILQGVDVNFACIGPGVDATHHYERTHIDAIENNIKLVIQYII</sequence>
<keyword evidence="5 6" id="KW-0378">Hydrolase</keyword>
<dbReference type="Gene3D" id="2.40.30.40">
    <property type="entry name" value="Peptidase M42, domain 2"/>
    <property type="match status" value="1"/>
</dbReference>